<evidence type="ECO:0008006" key="4">
    <source>
        <dbReference type="Google" id="ProtNLM"/>
    </source>
</evidence>
<organism evidence="2 3">
    <name type="scientific">Larinioides sclopetarius</name>
    <dbReference type="NCBI Taxonomy" id="280406"/>
    <lineage>
        <taxon>Eukaryota</taxon>
        <taxon>Metazoa</taxon>
        <taxon>Ecdysozoa</taxon>
        <taxon>Arthropoda</taxon>
        <taxon>Chelicerata</taxon>
        <taxon>Arachnida</taxon>
        <taxon>Araneae</taxon>
        <taxon>Araneomorphae</taxon>
        <taxon>Entelegynae</taxon>
        <taxon>Araneoidea</taxon>
        <taxon>Araneidae</taxon>
        <taxon>Larinioides</taxon>
    </lineage>
</organism>
<comment type="caution">
    <text evidence="2">The sequence shown here is derived from an EMBL/GenBank/DDBJ whole genome shotgun (WGS) entry which is preliminary data.</text>
</comment>
<feature type="chain" id="PRO_5043404772" description="Protein giant-lens" evidence="1">
    <location>
        <begin position="26"/>
        <end position="249"/>
    </location>
</feature>
<feature type="signal peptide" evidence="1">
    <location>
        <begin position="1"/>
        <end position="25"/>
    </location>
</feature>
<dbReference type="Gene3D" id="2.20.20.160">
    <property type="match status" value="2"/>
</dbReference>
<reference evidence="2 3" key="1">
    <citation type="submission" date="2024-04" db="EMBL/GenBank/DDBJ databases">
        <authorList>
            <person name="Rising A."/>
            <person name="Reimegard J."/>
            <person name="Sonavane S."/>
            <person name="Akerstrom W."/>
            <person name="Nylinder S."/>
            <person name="Hedman E."/>
            <person name="Kallberg Y."/>
        </authorList>
    </citation>
    <scope>NUCLEOTIDE SEQUENCE [LARGE SCALE GENOMIC DNA]</scope>
</reference>
<evidence type="ECO:0000313" key="2">
    <source>
        <dbReference type="EMBL" id="CAL1266134.1"/>
    </source>
</evidence>
<accession>A0AAV1Z3T0</accession>
<dbReference type="Gene3D" id="2.20.20.150">
    <property type="match status" value="1"/>
</dbReference>
<dbReference type="Pfam" id="PF11581">
    <property type="entry name" value="Argos"/>
    <property type="match status" value="1"/>
</dbReference>
<keyword evidence="3" id="KW-1185">Reference proteome</keyword>
<dbReference type="EMBL" id="CAXIEN010000022">
    <property type="protein sequence ID" value="CAL1266134.1"/>
    <property type="molecule type" value="Genomic_DNA"/>
</dbReference>
<evidence type="ECO:0000313" key="3">
    <source>
        <dbReference type="Proteomes" id="UP001497382"/>
    </source>
</evidence>
<evidence type="ECO:0000256" key="1">
    <source>
        <dbReference type="SAM" id="SignalP"/>
    </source>
</evidence>
<protein>
    <recommendedName>
        <fullName evidence="4">Protein giant-lens</fullName>
    </recommendedName>
</protein>
<dbReference type="Proteomes" id="UP001497382">
    <property type="component" value="Unassembled WGS sequence"/>
</dbReference>
<sequence length="249" mass="28780">MHVVQRCSWWMTIVWLVAALSTVRTAMVSRFPLNFRHNHKMAFRIFYQIGNSESDLPECSEMSVCNRVDTYSTPWIERQCRCPGKKVCSMSVDPRDGYTVVDKSRQLKLCEPVSQLPTCRYFRDVAWTYATYPDNTTKQTMHCVCPKNSVAYIFKHEIYNTPDGVAVLYFLACSPQSKMRCQRKEPCRLFTVKKRPDVEEVSTNTLCQCPRGHYCPEHHSQPSVISSPSSFTEEQIRTYSGYCTSELSS</sequence>
<gene>
    <name evidence="2" type="ORF">LARSCL_LOCUS2932</name>
</gene>
<proteinExistence type="predicted"/>
<name>A0AAV1Z3T0_9ARAC</name>
<dbReference type="AlphaFoldDB" id="A0AAV1Z3T0"/>
<keyword evidence="1" id="KW-0732">Signal</keyword>
<dbReference type="InterPro" id="IPR021633">
    <property type="entry name" value="Argos"/>
</dbReference>